<accession>A0ABR9HQ72</accession>
<dbReference type="Proteomes" id="UP000631670">
    <property type="component" value="Unassembled WGS sequence"/>
</dbReference>
<organism evidence="3 4">
    <name type="scientific">Amycolatopsis lexingtonensis</name>
    <dbReference type="NCBI Taxonomy" id="218822"/>
    <lineage>
        <taxon>Bacteria</taxon>
        <taxon>Bacillati</taxon>
        <taxon>Actinomycetota</taxon>
        <taxon>Actinomycetes</taxon>
        <taxon>Pseudonocardiales</taxon>
        <taxon>Pseudonocardiaceae</taxon>
        <taxon>Amycolatopsis</taxon>
    </lineage>
</organism>
<evidence type="ECO:0000256" key="1">
    <source>
        <dbReference type="ARBA" id="ARBA00010088"/>
    </source>
</evidence>
<dbReference type="Gene3D" id="3.40.50.1820">
    <property type="entry name" value="alpha/beta hydrolase"/>
    <property type="match status" value="1"/>
</dbReference>
<comment type="similarity">
    <text evidence="1">Belongs to the peptidase S33 family.</text>
</comment>
<gene>
    <name evidence="3" type="ORF">H4696_000125</name>
</gene>
<name>A0ABR9HQ72_9PSEU</name>
<keyword evidence="2" id="KW-0378">Hydrolase</keyword>
<evidence type="ECO:0000313" key="4">
    <source>
        <dbReference type="Proteomes" id="UP000631670"/>
    </source>
</evidence>
<dbReference type="RefSeq" id="WP_338064963.1">
    <property type="nucleotide sequence ID" value="NZ_JADBEG010000001.1"/>
</dbReference>
<sequence>MSNRTADELLDNLMLYWLPGTGASSARLYWESLRQVNEWISGSAGAPVTVPTGCSVFPKELQRPSRRWAERRFPNIRYWNEPGKGGHFAAFEQPALFVDEVRSFFRLVR</sequence>
<dbReference type="SUPFAM" id="SSF53474">
    <property type="entry name" value="alpha/beta-Hydrolases"/>
    <property type="match status" value="1"/>
</dbReference>
<dbReference type="PANTHER" id="PTHR21661">
    <property type="entry name" value="EPOXIDE HYDROLASE 1-RELATED"/>
    <property type="match status" value="1"/>
</dbReference>
<evidence type="ECO:0000313" key="3">
    <source>
        <dbReference type="EMBL" id="MBE1493025.1"/>
    </source>
</evidence>
<keyword evidence="4" id="KW-1185">Reference proteome</keyword>
<dbReference type="EMBL" id="JADBEG010000001">
    <property type="protein sequence ID" value="MBE1493025.1"/>
    <property type="molecule type" value="Genomic_DNA"/>
</dbReference>
<proteinExistence type="inferred from homology"/>
<dbReference type="InterPro" id="IPR029058">
    <property type="entry name" value="AB_hydrolase_fold"/>
</dbReference>
<reference evidence="3 4" key="1">
    <citation type="submission" date="2020-10" db="EMBL/GenBank/DDBJ databases">
        <title>Sequencing the genomes of 1000 actinobacteria strains.</title>
        <authorList>
            <person name="Klenk H.-P."/>
        </authorList>
    </citation>
    <scope>NUCLEOTIDE SEQUENCE [LARGE SCALE GENOMIC DNA]</scope>
    <source>
        <strain evidence="3 4">DSM 44653</strain>
    </source>
</reference>
<comment type="caution">
    <text evidence="3">The sequence shown here is derived from an EMBL/GenBank/DDBJ whole genome shotgun (WGS) entry which is preliminary data.</text>
</comment>
<evidence type="ECO:0000256" key="2">
    <source>
        <dbReference type="ARBA" id="ARBA00022801"/>
    </source>
</evidence>
<dbReference type="PANTHER" id="PTHR21661:SF35">
    <property type="entry name" value="EPOXIDE HYDROLASE"/>
    <property type="match status" value="1"/>
</dbReference>
<protein>
    <submittedName>
        <fullName evidence="3">Pimeloyl-ACP methyl ester carboxylesterase</fullName>
    </submittedName>
</protein>